<feature type="region of interest" description="Disordered" evidence="1">
    <location>
        <begin position="46"/>
        <end position="79"/>
    </location>
</feature>
<reference evidence="3" key="1">
    <citation type="journal article" date="2013" name="Genome Announc.">
        <title>Draft Genome Sequence of Streptomyces bottropensis ATCC 25435, a Bottromycin-Producing Actinomycete.</title>
        <authorList>
            <person name="Zhang H."/>
            <person name="Zhou W."/>
            <person name="Zhuang Y."/>
            <person name="Liang X."/>
            <person name="Liu T."/>
        </authorList>
    </citation>
    <scope>NUCLEOTIDE SEQUENCE [LARGE SCALE GENOMIC DNA]</scope>
    <source>
        <strain evidence="3">ATCC 25435</strain>
    </source>
</reference>
<dbReference type="AlphaFoldDB" id="M3EH38"/>
<feature type="compositionally biased region" description="Basic and acidic residues" evidence="1">
    <location>
        <begin position="58"/>
        <end position="79"/>
    </location>
</feature>
<name>M3EH38_9ACTN</name>
<proteinExistence type="predicted"/>
<organism evidence="2 3">
    <name type="scientific">Streptomyces bottropensis ATCC 25435</name>
    <dbReference type="NCBI Taxonomy" id="1054862"/>
    <lineage>
        <taxon>Bacteria</taxon>
        <taxon>Bacillati</taxon>
        <taxon>Actinomycetota</taxon>
        <taxon>Actinomycetes</taxon>
        <taxon>Kitasatosporales</taxon>
        <taxon>Streptomycetaceae</taxon>
        <taxon>Streptomyces</taxon>
    </lineage>
</organism>
<evidence type="ECO:0000313" key="3">
    <source>
        <dbReference type="Proteomes" id="UP000030760"/>
    </source>
</evidence>
<protein>
    <submittedName>
        <fullName evidence="2">Uncharacterized protein</fullName>
    </submittedName>
</protein>
<evidence type="ECO:0000313" key="2">
    <source>
        <dbReference type="EMBL" id="EMF55601.1"/>
    </source>
</evidence>
<evidence type="ECO:0000256" key="1">
    <source>
        <dbReference type="SAM" id="MobiDB-lite"/>
    </source>
</evidence>
<sequence length="79" mass="9060">MHRRRYAGVRDCGSHGVEPRPIFDTGPSRIEYLLPCSYMPHAETVTRACPSPPSREVPPWKRSGDAVRVPRDDMKELER</sequence>
<accession>M3EH38</accession>
<dbReference type="Proteomes" id="UP000030760">
    <property type="component" value="Unassembled WGS sequence"/>
</dbReference>
<dbReference type="EMBL" id="KB405067">
    <property type="protein sequence ID" value="EMF55601.1"/>
    <property type="molecule type" value="Genomic_DNA"/>
</dbReference>
<gene>
    <name evidence="2" type="ORF">SBD_2914</name>
</gene>